<name>I8AJY7_9BACL</name>
<dbReference type="InterPro" id="IPR025428">
    <property type="entry name" value="Spore_YhaL"/>
</dbReference>
<keyword evidence="1" id="KW-1133">Transmembrane helix</keyword>
<dbReference type="Proteomes" id="UP000004080">
    <property type="component" value="Unassembled WGS sequence"/>
</dbReference>
<keyword evidence="1" id="KW-0472">Membrane</keyword>
<reference evidence="2 3" key="1">
    <citation type="journal article" date="2012" name="J. Bacteriol.">
        <title>Genome of Bacillus macauensis ZFHKF-1, a Long-Chain-Forming Bacterium.</title>
        <authorList>
            <person name="Cai L."/>
            <person name="Zhang T."/>
        </authorList>
    </citation>
    <scope>NUCLEOTIDE SEQUENCE [LARGE SCALE GENOMIC DNA]</scope>
    <source>
        <strain evidence="2 3">ZFHKF-1</strain>
    </source>
</reference>
<organism evidence="2 3">
    <name type="scientific">Fictibacillus macauensis ZFHKF-1</name>
    <dbReference type="NCBI Taxonomy" id="1196324"/>
    <lineage>
        <taxon>Bacteria</taxon>
        <taxon>Bacillati</taxon>
        <taxon>Bacillota</taxon>
        <taxon>Bacilli</taxon>
        <taxon>Bacillales</taxon>
        <taxon>Fictibacillaceae</taxon>
        <taxon>Fictibacillus</taxon>
    </lineage>
</organism>
<accession>I8AJY7</accession>
<comment type="caution">
    <text evidence="2">The sequence shown here is derived from an EMBL/GenBank/DDBJ whole genome shotgun (WGS) entry which is preliminary data.</text>
</comment>
<feature type="transmembrane region" description="Helical" evidence="1">
    <location>
        <begin position="7"/>
        <end position="29"/>
    </location>
</feature>
<dbReference type="EMBL" id="AKKV01000024">
    <property type="protein sequence ID" value="EIT85859.1"/>
    <property type="molecule type" value="Genomic_DNA"/>
</dbReference>
<evidence type="ECO:0000256" key="1">
    <source>
        <dbReference type="SAM" id="Phobius"/>
    </source>
</evidence>
<evidence type="ECO:0000313" key="2">
    <source>
        <dbReference type="EMBL" id="EIT85859.1"/>
    </source>
</evidence>
<dbReference type="AlphaFoldDB" id="I8AJY7"/>
<evidence type="ECO:0000313" key="3">
    <source>
        <dbReference type="Proteomes" id="UP000004080"/>
    </source>
</evidence>
<feature type="transmembrane region" description="Helical" evidence="1">
    <location>
        <begin position="35"/>
        <end position="52"/>
    </location>
</feature>
<gene>
    <name evidence="2" type="ORF">A374_08489</name>
</gene>
<proteinExistence type="predicted"/>
<protein>
    <submittedName>
        <fullName evidence="2">Uncharacterized protein</fullName>
    </submittedName>
</protein>
<dbReference type="Pfam" id="PF14147">
    <property type="entry name" value="Spore_YhaL"/>
    <property type="match status" value="1"/>
</dbReference>
<dbReference type="PATRIC" id="fig|1196324.3.peg.1742"/>
<dbReference type="OrthoDB" id="2454520at2"/>
<sequence length="88" mass="10206">MKGYLTLILGVLVILLFVLKGFFAPLQAFFDITPFWVYLVFAGILFSGTRSYHYGSEQKQINLKVIEQEGEVFMQRIAAERERRSKVQ</sequence>
<keyword evidence="1" id="KW-0812">Transmembrane</keyword>
<keyword evidence="3" id="KW-1185">Reference proteome</keyword>
<dbReference type="RefSeq" id="WP_007201791.1">
    <property type="nucleotide sequence ID" value="NZ_AKKV01000024.1"/>
</dbReference>